<dbReference type="RefSeq" id="WP_072550327.1">
    <property type="nucleotide sequence ID" value="NZ_CP021659.1"/>
</dbReference>
<name>A0A2U8I3V9_9GAMM</name>
<proteinExistence type="predicted"/>
<evidence type="ECO:0000313" key="1">
    <source>
        <dbReference type="EMBL" id="AWK13822.1"/>
    </source>
</evidence>
<dbReference type="KEGG" id="fsm:CCS41_03990"/>
<protein>
    <submittedName>
        <fullName evidence="1">Uncharacterized protein</fullName>
    </submittedName>
</protein>
<reference evidence="1 2" key="1">
    <citation type="submission" date="2017-05" db="EMBL/GenBank/DDBJ databases">
        <title>Genome sequence of Candidatus Fukatsuia symbiotica and Candidatus Hamiltonella defensa from Acyrthosiphon pisum strain 5D.</title>
        <authorList>
            <person name="Patel V.A."/>
            <person name="Chevignon G."/>
            <person name="Russell J.A."/>
            <person name="Oliver K.M."/>
        </authorList>
    </citation>
    <scope>NUCLEOTIDE SEQUENCE [LARGE SCALE GENOMIC DNA]</scope>
    <source>
        <strain evidence="1 2">5D</strain>
    </source>
</reference>
<evidence type="ECO:0000313" key="2">
    <source>
        <dbReference type="Proteomes" id="UP000261875"/>
    </source>
</evidence>
<keyword evidence="2" id="KW-1185">Reference proteome</keyword>
<organism evidence="1 2">
    <name type="scientific">Candidatus Fukatsuia symbiotica</name>
    <dbReference type="NCBI Taxonomy" id="1878942"/>
    <lineage>
        <taxon>Bacteria</taxon>
        <taxon>Pseudomonadati</taxon>
        <taxon>Pseudomonadota</taxon>
        <taxon>Gammaproteobacteria</taxon>
        <taxon>Enterobacterales</taxon>
        <taxon>Yersiniaceae</taxon>
        <taxon>Candidatus Fukatsuia</taxon>
    </lineage>
</organism>
<sequence>MGIINLNNQIKPVLMHGIGLLRQKNPKADTFIKGLFSINQSQAIMHINHRITQVRAAGGRAISQLNLASKETGENRKKLVDNLRESMKVKTKKLVDEIQNPTITGRKITQLTKEIHECRTINRSIDTIQKQYTISQLDECKKNLENKIIYLEKQIKNRGKTEKGSPSYKRNLFDLKAIKTLQNNVKRIDFTVHELNKIYNEKTLETKL</sequence>
<accession>A0A2U8I3V9</accession>
<dbReference type="Proteomes" id="UP000261875">
    <property type="component" value="Chromosome"/>
</dbReference>
<dbReference type="EMBL" id="CP021659">
    <property type="protein sequence ID" value="AWK13822.1"/>
    <property type="molecule type" value="Genomic_DNA"/>
</dbReference>
<dbReference type="AlphaFoldDB" id="A0A2U8I3V9"/>
<dbReference type="STRING" id="1878942.GCA_900128755_00597"/>
<gene>
    <name evidence="1" type="ORF">CCS41_03990</name>
</gene>